<proteinExistence type="predicted"/>
<keyword evidence="3" id="KW-1185">Reference proteome</keyword>
<name>A0ABQ2K9T0_9MICO</name>
<comment type="caution">
    <text evidence="2">The sequence shown here is derived from an EMBL/GenBank/DDBJ whole genome shotgun (WGS) entry which is preliminary data.</text>
</comment>
<keyword evidence="1" id="KW-0812">Transmembrane</keyword>
<evidence type="ECO:0000313" key="2">
    <source>
        <dbReference type="EMBL" id="GGN77145.1"/>
    </source>
</evidence>
<reference evidence="3" key="1">
    <citation type="journal article" date="2019" name="Int. J. Syst. Evol. Microbiol.">
        <title>The Global Catalogue of Microorganisms (GCM) 10K type strain sequencing project: providing services to taxonomists for standard genome sequencing and annotation.</title>
        <authorList>
            <consortium name="The Broad Institute Genomics Platform"/>
            <consortium name="The Broad Institute Genome Sequencing Center for Infectious Disease"/>
            <person name="Wu L."/>
            <person name="Ma J."/>
        </authorList>
    </citation>
    <scope>NUCLEOTIDE SEQUENCE [LARGE SCALE GENOMIC DNA]</scope>
    <source>
        <strain evidence="3">CGMCC 1.6960</strain>
    </source>
</reference>
<protein>
    <recommendedName>
        <fullName evidence="4">ABC-2 type transport system permease protein</fullName>
    </recommendedName>
</protein>
<evidence type="ECO:0008006" key="4">
    <source>
        <dbReference type="Google" id="ProtNLM"/>
    </source>
</evidence>
<organism evidence="2 3">
    <name type="scientific">Agrococcus terreus</name>
    <dbReference type="NCBI Taxonomy" id="574649"/>
    <lineage>
        <taxon>Bacteria</taxon>
        <taxon>Bacillati</taxon>
        <taxon>Actinomycetota</taxon>
        <taxon>Actinomycetes</taxon>
        <taxon>Micrococcales</taxon>
        <taxon>Microbacteriaceae</taxon>
        <taxon>Agrococcus</taxon>
    </lineage>
</organism>
<feature type="transmembrane region" description="Helical" evidence="1">
    <location>
        <begin position="114"/>
        <end position="145"/>
    </location>
</feature>
<gene>
    <name evidence="2" type="ORF">GCM10010968_01250</name>
</gene>
<evidence type="ECO:0000256" key="1">
    <source>
        <dbReference type="SAM" id="Phobius"/>
    </source>
</evidence>
<keyword evidence="1" id="KW-0472">Membrane</keyword>
<dbReference type="RefSeq" id="WP_188714936.1">
    <property type="nucleotide sequence ID" value="NZ_BAABBD010000001.1"/>
</dbReference>
<feature type="transmembrane region" description="Helical" evidence="1">
    <location>
        <begin position="151"/>
        <end position="176"/>
    </location>
</feature>
<sequence length="250" mass="24950">MSIALAAARLEARRLARSGLLAGLLLASAFFGLSGPALALSLPEVLAAAGGSDQLTVEAAPATPAAGIALFQQSAMQLGLILAVVVAITGLSWDARPGSSVFYRTRVSRIELLVLPRAIVGWIAAAVSHALGLVLAALLTAVLIGPVDVDALVRVGVASTGYLAMAMALGVLVMAATRRTATAIAVSTVLVLILPVLGAVDAIAGWSPTSLLSAPDGALAGPMAAAISVAVAALVGSAALARRQELRRDA</sequence>
<dbReference type="EMBL" id="BMLM01000001">
    <property type="protein sequence ID" value="GGN77145.1"/>
    <property type="molecule type" value="Genomic_DNA"/>
</dbReference>
<accession>A0ABQ2K9T0</accession>
<feature type="transmembrane region" description="Helical" evidence="1">
    <location>
        <begin position="74"/>
        <end position="93"/>
    </location>
</feature>
<evidence type="ECO:0000313" key="3">
    <source>
        <dbReference type="Proteomes" id="UP000626982"/>
    </source>
</evidence>
<feature type="transmembrane region" description="Helical" evidence="1">
    <location>
        <begin position="183"/>
        <end position="206"/>
    </location>
</feature>
<dbReference type="Proteomes" id="UP000626982">
    <property type="component" value="Unassembled WGS sequence"/>
</dbReference>
<keyword evidence="1" id="KW-1133">Transmembrane helix</keyword>
<feature type="transmembrane region" description="Helical" evidence="1">
    <location>
        <begin position="218"/>
        <end position="241"/>
    </location>
</feature>